<gene>
    <name evidence="2" type="primary">ORF50241</name>
</gene>
<sequence length="98" mass="10889">ADRKKMTFSGRVSWKDVKKQQSKEIKDKHPKSNTPEMLEKPNNSSTIPSKVAWGSFESAVKPFRDLMIEDKDALPTPVPHSPMPAVPKSRTPSGSSIT</sequence>
<reference evidence="2" key="1">
    <citation type="submission" date="2014-12" db="EMBL/GenBank/DDBJ databases">
        <title>Insight into the proteome of Arion vulgaris.</title>
        <authorList>
            <person name="Aradska J."/>
            <person name="Bulat T."/>
            <person name="Smidak R."/>
            <person name="Sarate P."/>
            <person name="Gangsoo J."/>
            <person name="Sialana F."/>
            <person name="Bilban M."/>
            <person name="Lubec G."/>
        </authorList>
    </citation>
    <scope>NUCLEOTIDE SEQUENCE</scope>
    <source>
        <tissue evidence="2">Skin</tissue>
    </source>
</reference>
<evidence type="ECO:0000313" key="2">
    <source>
        <dbReference type="EMBL" id="CEK63984.1"/>
    </source>
</evidence>
<feature type="non-terminal residue" evidence="2">
    <location>
        <position position="98"/>
    </location>
</feature>
<dbReference type="AlphaFoldDB" id="A0A0B6Z5U0"/>
<dbReference type="EMBL" id="HACG01017119">
    <property type="protein sequence ID" value="CEK63984.1"/>
    <property type="molecule type" value="Transcribed_RNA"/>
</dbReference>
<feature type="compositionally biased region" description="Pro residues" evidence="1">
    <location>
        <begin position="76"/>
        <end position="85"/>
    </location>
</feature>
<feature type="compositionally biased region" description="Basic and acidic residues" evidence="1">
    <location>
        <begin position="13"/>
        <end position="27"/>
    </location>
</feature>
<name>A0A0B6Z5U0_9EUPU</name>
<proteinExistence type="predicted"/>
<organism evidence="2">
    <name type="scientific">Arion vulgaris</name>
    <dbReference type="NCBI Taxonomy" id="1028688"/>
    <lineage>
        <taxon>Eukaryota</taxon>
        <taxon>Metazoa</taxon>
        <taxon>Spiralia</taxon>
        <taxon>Lophotrochozoa</taxon>
        <taxon>Mollusca</taxon>
        <taxon>Gastropoda</taxon>
        <taxon>Heterobranchia</taxon>
        <taxon>Euthyneura</taxon>
        <taxon>Panpulmonata</taxon>
        <taxon>Eupulmonata</taxon>
        <taxon>Stylommatophora</taxon>
        <taxon>Helicina</taxon>
        <taxon>Arionoidea</taxon>
        <taxon>Arionidae</taxon>
        <taxon>Arion</taxon>
    </lineage>
</organism>
<feature type="region of interest" description="Disordered" evidence="1">
    <location>
        <begin position="1"/>
        <end position="49"/>
    </location>
</feature>
<evidence type="ECO:0000256" key="1">
    <source>
        <dbReference type="SAM" id="MobiDB-lite"/>
    </source>
</evidence>
<feature type="region of interest" description="Disordered" evidence="1">
    <location>
        <begin position="72"/>
        <end position="98"/>
    </location>
</feature>
<accession>A0A0B6Z5U0</accession>
<feature type="non-terminal residue" evidence="2">
    <location>
        <position position="1"/>
    </location>
</feature>
<protein>
    <submittedName>
        <fullName evidence="2">Uncharacterized protein</fullName>
    </submittedName>
</protein>